<comment type="caution">
    <text evidence="2">The sequence shown here is derived from an EMBL/GenBank/DDBJ whole genome shotgun (WGS) entry which is preliminary data.</text>
</comment>
<protein>
    <submittedName>
        <fullName evidence="2">Uncharacterized protein</fullName>
    </submittedName>
</protein>
<dbReference type="RefSeq" id="WP_253775505.1">
    <property type="nucleotide sequence ID" value="NZ_JAMTCK010000012.1"/>
</dbReference>
<feature type="compositionally biased region" description="Polar residues" evidence="1">
    <location>
        <begin position="85"/>
        <end position="100"/>
    </location>
</feature>
<accession>A0AAE3GII6</accession>
<feature type="region of interest" description="Disordered" evidence="1">
    <location>
        <begin position="71"/>
        <end position="100"/>
    </location>
</feature>
<gene>
    <name evidence="2" type="ORF">LX83_004916</name>
</gene>
<reference evidence="2" key="1">
    <citation type="submission" date="2022-06" db="EMBL/GenBank/DDBJ databases">
        <title>Genomic Encyclopedia of Archaeal and Bacterial Type Strains, Phase II (KMG-II): from individual species to whole genera.</title>
        <authorList>
            <person name="Goeker M."/>
        </authorList>
    </citation>
    <scope>NUCLEOTIDE SEQUENCE</scope>
    <source>
        <strain evidence="2">DSM 43935</strain>
    </source>
</reference>
<dbReference type="EMBL" id="JAMTCK010000012">
    <property type="protein sequence ID" value="MCP2168042.1"/>
    <property type="molecule type" value="Genomic_DNA"/>
</dbReference>
<dbReference type="AlphaFoldDB" id="A0AAE3GII6"/>
<sequence length="100" mass="10269">MGFNVTCQPGRQAAAGVQQIGPDMLAVVMYFDPVNLAVYLPLAAGAGTRRELGRFLRELAVAAAESAARVDPDGEGRHCLAPAPTTRTSGSAVPQGDSAS</sequence>
<evidence type="ECO:0000313" key="3">
    <source>
        <dbReference type="Proteomes" id="UP001206128"/>
    </source>
</evidence>
<evidence type="ECO:0000256" key="1">
    <source>
        <dbReference type="SAM" id="MobiDB-lite"/>
    </source>
</evidence>
<organism evidence="2 3">
    <name type="scientific">Goodfellowiella coeruleoviolacea</name>
    <dbReference type="NCBI Taxonomy" id="334858"/>
    <lineage>
        <taxon>Bacteria</taxon>
        <taxon>Bacillati</taxon>
        <taxon>Actinomycetota</taxon>
        <taxon>Actinomycetes</taxon>
        <taxon>Pseudonocardiales</taxon>
        <taxon>Pseudonocardiaceae</taxon>
        <taxon>Goodfellowiella</taxon>
    </lineage>
</organism>
<keyword evidence="3" id="KW-1185">Reference proteome</keyword>
<proteinExistence type="predicted"/>
<name>A0AAE3GII6_9PSEU</name>
<evidence type="ECO:0000313" key="2">
    <source>
        <dbReference type="EMBL" id="MCP2168042.1"/>
    </source>
</evidence>
<dbReference type="Proteomes" id="UP001206128">
    <property type="component" value="Unassembled WGS sequence"/>
</dbReference>